<evidence type="ECO:0000313" key="4">
    <source>
        <dbReference type="Proteomes" id="UP000748025"/>
    </source>
</evidence>
<keyword evidence="4" id="KW-1185">Reference proteome</keyword>
<feature type="region of interest" description="Disordered" evidence="1">
    <location>
        <begin position="33"/>
        <end position="78"/>
    </location>
</feature>
<reference evidence="3" key="1">
    <citation type="journal article" date="2020" name="bioRxiv">
        <title>Whole genome comparisons of ergot fungi reveals the divergence and evolution of species within the genus Claviceps are the result of varying mechanisms driving genome evolution and host range expansion.</title>
        <authorList>
            <person name="Wyka S.A."/>
            <person name="Mondo S.J."/>
            <person name="Liu M."/>
            <person name="Dettman J."/>
            <person name="Nalam V."/>
            <person name="Broders K.D."/>
        </authorList>
    </citation>
    <scope>NUCLEOTIDE SEQUENCE</scope>
    <source>
        <strain evidence="3">CCC 602</strain>
    </source>
</reference>
<feature type="signal peptide" evidence="2">
    <location>
        <begin position="1"/>
        <end position="19"/>
    </location>
</feature>
<keyword evidence="2" id="KW-0732">Signal</keyword>
<evidence type="ECO:0000256" key="1">
    <source>
        <dbReference type="SAM" id="MobiDB-lite"/>
    </source>
</evidence>
<sequence length="168" mass="17884">MRSTLYWASLLGSISSVVASPRHRQDHHHRLLNASSSVPGCPAHMKPTPLPSGYNPNHHHHSNCTTTPPPGPTQPAPTRSACPITNTVTHLLGKHEGCGFDPSTELCINDGILTLPCGCGHATVTTTTTSVCATADGQQACHLGYMYTTTATNCPTPTAHPKHHKHHQ</sequence>
<comment type="caution">
    <text evidence="3">The sequence shown here is derived from an EMBL/GenBank/DDBJ whole genome shotgun (WGS) entry which is preliminary data.</text>
</comment>
<organism evidence="3 4">
    <name type="scientific">Claviceps pusilla</name>
    <dbReference type="NCBI Taxonomy" id="123648"/>
    <lineage>
        <taxon>Eukaryota</taxon>
        <taxon>Fungi</taxon>
        <taxon>Dikarya</taxon>
        <taxon>Ascomycota</taxon>
        <taxon>Pezizomycotina</taxon>
        <taxon>Sordariomycetes</taxon>
        <taxon>Hypocreomycetidae</taxon>
        <taxon>Hypocreales</taxon>
        <taxon>Clavicipitaceae</taxon>
        <taxon>Claviceps</taxon>
    </lineage>
</organism>
<evidence type="ECO:0000256" key="2">
    <source>
        <dbReference type="SAM" id="SignalP"/>
    </source>
</evidence>
<feature type="chain" id="PRO_5040394735" evidence="2">
    <location>
        <begin position="20"/>
        <end position="168"/>
    </location>
</feature>
<dbReference type="EMBL" id="SRPW01000667">
    <property type="protein sequence ID" value="KAG6013015.1"/>
    <property type="molecule type" value="Genomic_DNA"/>
</dbReference>
<accession>A0A9P7NCH1</accession>
<gene>
    <name evidence="3" type="ORF">E4U43_007520</name>
</gene>
<protein>
    <submittedName>
        <fullName evidence="3">Uncharacterized protein</fullName>
    </submittedName>
</protein>
<name>A0A9P7NCH1_9HYPO</name>
<dbReference type="Proteomes" id="UP000748025">
    <property type="component" value="Unassembled WGS sequence"/>
</dbReference>
<dbReference type="OrthoDB" id="4960784at2759"/>
<evidence type="ECO:0000313" key="3">
    <source>
        <dbReference type="EMBL" id="KAG6013015.1"/>
    </source>
</evidence>
<proteinExistence type="predicted"/>
<dbReference type="AlphaFoldDB" id="A0A9P7NCH1"/>